<reference evidence="2 3" key="1">
    <citation type="journal article" date="2006" name="J. Virol.">
        <title>Genomic sequence of rhesus cytomegalovirus 180.92: insights into the coding potential of rhesus cytomegalovirus.</title>
        <authorList>
            <person name="Rivailler P."/>
            <person name="Kaur A."/>
            <person name="Johnson R.P."/>
            <person name="Wang F."/>
        </authorList>
    </citation>
    <scope>NUCLEOTIDE SEQUENCE [LARGE SCALE GENOMIC DNA]</scope>
    <source>
        <strain evidence="2">CMV 180.92</strain>
    </source>
</reference>
<evidence type="ECO:0000313" key="3">
    <source>
        <dbReference type="Proteomes" id="UP000115582"/>
    </source>
</evidence>
<sequence length="144" mass="15757">MFGPNPLGIRSGLCNMQLQYNHTAHTSSHRECSKPELNLIDRLAACQVSRGKKDNRVTRRPAARHDKHVPAPANPPGAPRDPMLCPDSLLCDHPLRSLSIIGLLLGAVNQCAPLFSLLALCPLFFFIGAPPGTYVSFSIHIHVY</sequence>
<evidence type="ECO:0000256" key="1">
    <source>
        <dbReference type="SAM" id="MobiDB-lite"/>
    </source>
</evidence>
<feature type="compositionally biased region" description="Basic residues" evidence="1">
    <location>
        <begin position="58"/>
        <end position="67"/>
    </location>
</feature>
<evidence type="ECO:0000313" key="2">
    <source>
        <dbReference type="EMBL" id="AAZ80693.1"/>
    </source>
</evidence>
<name>Q2FAC2_RHCM6</name>
<organism evidence="2 3">
    <name type="scientific">Rhesus cytomegalovirus (strain 68-1)</name>
    <name type="common">RhCMV</name>
    <dbReference type="NCBI Taxonomy" id="47929"/>
    <lineage>
        <taxon>Viruses</taxon>
        <taxon>Duplodnaviria</taxon>
        <taxon>Heunggongvirae</taxon>
        <taxon>Peploviricota</taxon>
        <taxon>Herviviricetes</taxon>
        <taxon>Herpesvirales</taxon>
        <taxon>Orthoherpesviridae</taxon>
        <taxon>Betaherpesvirinae</taxon>
        <taxon>Cytomegalovirus</taxon>
        <taxon>Cytomegalovirus macacinebeta3</taxon>
    </lineage>
</organism>
<dbReference type="EMBL" id="DQ120516">
    <property type="protein sequence ID" value="AAZ80693.1"/>
    <property type="molecule type" value="Genomic_DNA"/>
</dbReference>
<accession>Q2FAC2</accession>
<proteinExistence type="predicted"/>
<organismHost>
    <name type="scientific">Macaca mulatta</name>
    <name type="common">Rhesus macaque</name>
    <dbReference type="NCBI Taxonomy" id="9544"/>
</organismHost>
<protein>
    <submittedName>
        <fullName evidence="2">Rh178.1</fullName>
    </submittedName>
</protein>
<feature type="region of interest" description="Disordered" evidence="1">
    <location>
        <begin position="50"/>
        <end position="80"/>
    </location>
</feature>
<dbReference type="Proteomes" id="UP000115582">
    <property type="component" value="Segment"/>
</dbReference>